<evidence type="ECO:0000256" key="4">
    <source>
        <dbReference type="ARBA" id="ARBA00022847"/>
    </source>
</evidence>
<gene>
    <name evidence="8" type="ORF">HPE63_03300</name>
</gene>
<feature type="transmembrane region" description="Helical" evidence="7">
    <location>
        <begin position="79"/>
        <end position="98"/>
    </location>
</feature>
<evidence type="ECO:0000256" key="5">
    <source>
        <dbReference type="ARBA" id="ARBA00022989"/>
    </source>
</evidence>
<name>A0ABR7V7V2_9FLAO</name>
<dbReference type="PRINTS" id="PR00447">
    <property type="entry name" value="NATRESASSCMP"/>
</dbReference>
<accession>A0ABR7V7V2</accession>
<evidence type="ECO:0000313" key="8">
    <source>
        <dbReference type="EMBL" id="MBD0849682.1"/>
    </source>
</evidence>
<evidence type="ECO:0000256" key="2">
    <source>
        <dbReference type="ARBA" id="ARBA00022448"/>
    </source>
</evidence>
<dbReference type="NCBIfam" id="NF037982">
    <property type="entry name" value="Nramp_1"/>
    <property type="match status" value="1"/>
</dbReference>
<dbReference type="PANTHER" id="PTHR11706">
    <property type="entry name" value="SOLUTE CARRIER PROTEIN FAMILY 11 MEMBER"/>
    <property type="match status" value="1"/>
</dbReference>
<dbReference type="RefSeq" id="WP_188312794.1">
    <property type="nucleotide sequence ID" value="NZ_JABTCG010000001.1"/>
</dbReference>
<dbReference type="EMBL" id="JABTCG010000001">
    <property type="protein sequence ID" value="MBD0849682.1"/>
    <property type="molecule type" value="Genomic_DNA"/>
</dbReference>
<dbReference type="Proteomes" id="UP000598350">
    <property type="component" value="Unassembled WGS sequence"/>
</dbReference>
<keyword evidence="6 7" id="KW-0472">Membrane</keyword>
<reference evidence="8 9" key="1">
    <citation type="submission" date="2020-05" db="EMBL/GenBank/DDBJ databases">
        <title>The draft genome sequence of Maribacter arenosus CAU 1321.</title>
        <authorList>
            <person name="Mu L."/>
        </authorList>
    </citation>
    <scope>NUCLEOTIDE SEQUENCE [LARGE SCALE GENOMIC DNA]</scope>
    <source>
        <strain evidence="8 9">CAU 1321</strain>
    </source>
</reference>
<dbReference type="PANTHER" id="PTHR11706:SF33">
    <property type="entry name" value="NATURAL RESISTANCE-ASSOCIATED MACROPHAGE PROTEIN 2"/>
    <property type="match status" value="1"/>
</dbReference>
<evidence type="ECO:0000256" key="1">
    <source>
        <dbReference type="ARBA" id="ARBA00004141"/>
    </source>
</evidence>
<sequence>MFKKIGPGVLVAAAFIGPGTITACTLAGVGFGFALLWALLLSIIATIVLQEMSARLGIITQNGLANAIKNELHTPWIRNLFMGIILAAIVVGNAAYEAGNIGGATLGLNALFGEENALYYPYVIGILAFILLYMGNYKTLEKVFVTLVIIMSLSFLLTAMITKPNILRILEGMFVPKIPTDSLLMIIALVGTTVVPYNLFLHASLVSEKWKSKDDLKTARKDTFMSIALGGLVSMAVVIAAAAIPGKEVVNVMDLAKGLEPLYGDSARYFMGIGLFAAGITSAITAPLAAAYVTNSCFGWNVGLKDFKFRIVWMIILAIGVVFLSLGIKPIEIIKFAQVANGLLLPVIAIFLLWIVNKTSVMGKYKNSLLQNCLGFVIILLAILLGAKSIIKVLGIF</sequence>
<feature type="transmembrane region" description="Helical" evidence="7">
    <location>
        <begin position="311"/>
        <end position="328"/>
    </location>
</feature>
<protein>
    <submittedName>
        <fullName evidence="8">Nramp family divalent metal transporter</fullName>
    </submittedName>
</protein>
<feature type="transmembrane region" description="Helical" evidence="7">
    <location>
        <begin position="334"/>
        <end position="357"/>
    </location>
</feature>
<feature type="transmembrane region" description="Helical" evidence="7">
    <location>
        <begin position="118"/>
        <end position="136"/>
    </location>
</feature>
<comment type="subcellular location">
    <subcellularLocation>
        <location evidence="1">Membrane</location>
        <topology evidence="1">Multi-pass membrane protein</topology>
    </subcellularLocation>
</comment>
<keyword evidence="3 7" id="KW-0812">Transmembrane</keyword>
<feature type="transmembrane region" description="Helical" evidence="7">
    <location>
        <begin position="224"/>
        <end position="244"/>
    </location>
</feature>
<feature type="transmembrane region" description="Helical" evidence="7">
    <location>
        <begin position="143"/>
        <end position="162"/>
    </location>
</feature>
<proteinExistence type="predicted"/>
<evidence type="ECO:0000256" key="3">
    <source>
        <dbReference type="ARBA" id="ARBA00022692"/>
    </source>
</evidence>
<evidence type="ECO:0000313" key="9">
    <source>
        <dbReference type="Proteomes" id="UP000598350"/>
    </source>
</evidence>
<keyword evidence="5 7" id="KW-1133">Transmembrane helix</keyword>
<feature type="transmembrane region" description="Helical" evidence="7">
    <location>
        <begin position="269"/>
        <end position="290"/>
    </location>
</feature>
<dbReference type="Pfam" id="PF01566">
    <property type="entry name" value="Nramp"/>
    <property type="match status" value="1"/>
</dbReference>
<feature type="transmembrane region" description="Helical" evidence="7">
    <location>
        <begin position="33"/>
        <end position="49"/>
    </location>
</feature>
<feature type="transmembrane region" description="Helical" evidence="7">
    <location>
        <begin position="369"/>
        <end position="391"/>
    </location>
</feature>
<keyword evidence="9" id="KW-1185">Reference proteome</keyword>
<evidence type="ECO:0000256" key="6">
    <source>
        <dbReference type="ARBA" id="ARBA00023136"/>
    </source>
</evidence>
<feature type="transmembrane region" description="Helical" evidence="7">
    <location>
        <begin position="182"/>
        <end position="203"/>
    </location>
</feature>
<keyword evidence="2" id="KW-0813">Transport</keyword>
<comment type="caution">
    <text evidence="8">The sequence shown here is derived from an EMBL/GenBank/DDBJ whole genome shotgun (WGS) entry which is preliminary data.</text>
</comment>
<dbReference type="InterPro" id="IPR001046">
    <property type="entry name" value="NRAMP_fam"/>
</dbReference>
<evidence type="ECO:0000256" key="7">
    <source>
        <dbReference type="SAM" id="Phobius"/>
    </source>
</evidence>
<dbReference type="PROSITE" id="PS51257">
    <property type="entry name" value="PROKAR_LIPOPROTEIN"/>
    <property type="match status" value="1"/>
</dbReference>
<organism evidence="8 9">
    <name type="scientific">Maribacter arenosus</name>
    <dbReference type="NCBI Taxonomy" id="1854708"/>
    <lineage>
        <taxon>Bacteria</taxon>
        <taxon>Pseudomonadati</taxon>
        <taxon>Bacteroidota</taxon>
        <taxon>Flavobacteriia</taxon>
        <taxon>Flavobacteriales</taxon>
        <taxon>Flavobacteriaceae</taxon>
        <taxon>Maribacter</taxon>
    </lineage>
</organism>
<keyword evidence="4" id="KW-0769">Symport</keyword>